<feature type="transmembrane region" description="Helical" evidence="7">
    <location>
        <begin position="351"/>
        <end position="370"/>
    </location>
</feature>
<feature type="compositionally biased region" description="Polar residues" evidence="6">
    <location>
        <begin position="1"/>
        <end position="10"/>
    </location>
</feature>
<dbReference type="HOGENOM" id="CLU_025943_0_1_1"/>
<dbReference type="PANTHER" id="PTHR20855:SF97">
    <property type="entry name" value="ADIPOR-LIKE RECEPTOR IZH3-RELATED"/>
    <property type="match status" value="1"/>
</dbReference>
<evidence type="ECO:0000313" key="8">
    <source>
        <dbReference type="EMBL" id="CCE72449.1"/>
    </source>
</evidence>
<evidence type="ECO:0000256" key="3">
    <source>
        <dbReference type="ARBA" id="ARBA00022989"/>
    </source>
</evidence>
<feature type="transmembrane region" description="Helical" evidence="7">
    <location>
        <begin position="253"/>
        <end position="271"/>
    </location>
</feature>
<dbReference type="GO" id="GO:0016020">
    <property type="term" value="C:membrane"/>
    <property type="evidence" value="ECO:0007669"/>
    <property type="project" value="UniProtKB-SubCell"/>
</dbReference>
<dbReference type="Proteomes" id="UP000005222">
    <property type="component" value="Chromosome A"/>
</dbReference>
<evidence type="ECO:0000256" key="1">
    <source>
        <dbReference type="ARBA" id="ARBA00004141"/>
    </source>
</evidence>
<dbReference type="EMBL" id="FO082059">
    <property type="protein sequence ID" value="CCE72449.1"/>
    <property type="molecule type" value="Genomic_DNA"/>
</dbReference>
<dbReference type="AlphaFoldDB" id="G8YUB6"/>
<evidence type="ECO:0000313" key="9">
    <source>
        <dbReference type="Proteomes" id="UP000005222"/>
    </source>
</evidence>
<dbReference type="FunCoup" id="G8YUB6">
    <property type="interactions" value="57"/>
</dbReference>
<gene>
    <name evidence="8" type="primary">Piso0_000019</name>
    <name evidence="8" type="ORF">GNLVRS01_PISO0A00374g</name>
</gene>
<proteinExistence type="predicted"/>
<feature type="binding site" evidence="5">
    <location>
        <position position="306"/>
    </location>
    <ligand>
        <name>Zn(2+)</name>
        <dbReference type="ChEBI" id="CHEBI:29105"/>
    </ligand>
</feature>
<keyword evidence="4 7" id="KW-0472">Membrane</keyword>
<evidence type="ECO:0000256" key="6">
    <source>
        <dbReference type="SAM" id="MobiDB-lite"/>
    </source>
</evidence>
<dbReference type="GO" id="GO:0038023">
    <property type="term" value="F:signaling receptor activity"/>
    <property type="evidence" value="ECO:0007669"/>
    <property type="project" value="TreeGrafter"/>
</dbReference>
<feature type="region of interest" description="Disordered" evidence="6">
    <location>
        <begin position="1"/>
        <end position="26"/>
    </location>
</feature>
<dbReference type="STRING" id="559304.G8YUB6"/>
<organism evidence="8 9">
    <name type="scientific">Pichia sorbitophila (strain ATCC MYA-4447 / BCRC 22081 / CBS 7064 / NBRC 10061 / NRRL Y-12695)</name>
    <name type="common">Hybrid yeast</name>
    <dbReference type="NCBI Taxonomy" id="559304"/>
    <lineage>
        <taxon>Eukaryota</taxon>
        <taxon>Fungi</taxon>
        <taxon>Dikarya</taxon>
        <taxon>Ascomycota</taxon>
        <taxon>Saccharomycotina</taxon>
        <taxon>Pichiomycetes</taxon>
        <taxon>Debaryomycetaceae</taxon>
        <taxon>Millerozyma</taxon>
    </lineage>
</organism>
<dbReference type="OMA" id="WRYDVII"/>
<dbReference type="GO" id="GO:0006882">
    <property type="term" value="P:intracellular zinc ion homeostasis"/>
    <property type="evidence" value="ECO:0007669"/>
    <property type="project" value="TreeGrafter"/>
</dbReference>
<dbReference type="InterPro" id="IPR004254">
    <property type="entry name" value="AdipoR/HlyIII-related"/>
</dbReference>
<reference evidence="8 9" key="1">
    <citation type="journal article" date="2012" name="G3 (Bethesda)">
        <title>Pichia sorbitophila, an interspecies yeast hybrid reveals early steps of genome resolution following polyploidization.</title>
        <authorList>
            <person name="Leh Louis V."/>
            <person name="Despons L."/>
            <person name="Friedrich A."/>
            <person name="Martin T."/>
            <person name="Durrens P."/>
            <person name="Casaregola S."/>
            <person name="Neuveglise C."/>
            <person name="Fairhead C."/>
            <person name="Marck C."/>
            <person name="Cruz J.A."/>
            <person name="Straub M.L."/>
            <person name="Kugler V."/>
            <person name="Sacerdot C."/>
            <person name="Uzunov Z."/>
            <person name="Thierry A."/>
            <person name="Weiss S."/>
            <person name="Bleykasten C."/>
            <person name="De Montigny J."/>
            <person name="Jacques N."/>
            <person name="Jung P."/>
            <person name="Lemaire M."/>
            <person name="Mallet S."/>
            <person name="Morel G."/>
            <person name="Richard G.F."/>
            <person name="Sarkar A."/>
            <person name="Savel G."/>
            <person name="Schacherer J."/>
            <person name="Seret M.L."/>
            <person name="Talla E."/>
            <person name="Samson G."/>
            <person name="Jubin C."/>
            <person name="Poulain J."/>
            <person name="Vacherie B."/>
            <person name="Barbe V."/>
            <person name="Pelletier E."/>
            <person name="Sherman D.J."/>
            <person name="Westhof E."/>
            <person name="Weissenbach J."/>
            <person name="Baret P.V."/>
            <person name="Wincker P."/>
            <person name="Gaillardin C."/>
            <person name="Dujon B."/>
            <person name="Souciet J.L."/>
        </authorList>
    </citation>
    <scope>NUCLEOTIDE SEQUENCE [LARGE SCALE GENOMIC DNA]</scope>
    <source>
        <strain evidence="9">ATCC MYA-4447 / BCRC 22081 / CBS 7064 / NBRC 10061 / NRRL Y-12695</strain>
    </source>
</reference>
<dbReference type="eggNOG" id="KOG0748">
    <property type="taxonomic scope" value="Eukaryota"/>
</dbReference>
<dbReference type="InParanoid" id="G8YUB6"/>
<feature type="transmembrane region" description="Helical" evidence="7">
    <location>
        <begin position="537"/>
        <end position="560"/>
    </location>
</feature>
<keyword evidence="3 7" id="KW-1133">Transmembrane helix</keyword>
<feature type="transmembrane region" description="Helical" evidence="7">
    <location>
        <begin position="410"/>
        <end position="432"/>
    </location>
</feature>
<keyword evidence="5" id="KW-0479">Metal-binding</keyword>
<feature type="compositionally biased region" description="Basic and acidic residues" evidence="6">
    <location>
        <begin position="11"/>
        <end position="26"/>
    </location>
</feature>
<sequence>MNEVAVNQSDLRQRFASREDEDDERGREEVLIEKLDRFLSSIESRLDSFERYFKLKDKAPDDLKVNVDNTLSESRRNSNASVNSFKSLSLSLVNISTIHQRLRLIKDSVLKSSISNLENLYSMLDDQYNYLFNFNSVVEEDREEKVTNRELLSEKIITTIQYFDEKLNHVDKLISDRIPQATTNYESPAFKHMRFHNFNKALKTSEKGYLHYYQLPLSWRENRYIIYGYRFSLKHSDMLKSIFRFDHNESMNIWTHAIGVLILVYISVWQYPSTTVYQNNSLKDNIPVYVFLFAAIGCLVLSVIWHTYSCFAKLRVRANCACMDYTGITLLITASIISAEYCSLYYHPSLLRTYIIFSSLCGTAGLMFNWSPFFDKPECRLIRIMFFVGLALLGVSTFFCQVYYEGFITSLRFFFPTLYKSFLWYWVGVLFYGGLFPEKWRYDVVINEDETCSHSHDSKDIFQGVEHSGKEEIEEIVCEIQNEGQDLRNESENSYKKNDMYKEILEKHFPSRPIRTPYHKDFLSLWWVDYVFQSHNIWHICVLFGVIGYYYSILDMFIALQSK</sequence>
<keyword evidence="9" id="KW-1185">Reference proteome</keyword>
<accession>G8YUB6</accession>
<feature type="transmembrane region" description="Helical" evidence="7">
    <location>
        <begin position="382"/>
        <end position="404"/>
    </location>
</feature>
<name>G8YUB6_PICSO</name>
<evidence type="ECO:0000256" key="4">
    <source>
        <dbReference type="ARBA" id="ARBA00023136"/>
    </source>
</evidence>
<protein>
    <submittedName>
        <fullName evidence="8">Piso0_000019 protein</fullName>
    </submittedName>
</protein>
<dbReference type="PANTHER" id="PTHR20855">
    <property type="entry name" value="ADIPOR/PROGESTIN RECEPTOR-RELATED"/>
    <property type="match status" value="1"/>
</dbReference>
<evidence type="ECO:0000256" key="5">
    <source>
        <dbReference type="PIRSR" id="PIRSR604254-1"/>
    </source>
</evidence>
<feature type="transmembrane region" description="Helical" evidence="7">
    <location>
        <begin position="286"/>
        <end position="308"/>
    </location>
</feature>
<keyword evidence="5" id="KW-0862">Zinc</keyword>
<comment type="subcellular location">
    <subcellularLocation>
        <location evidence="1">Membrane</location>
        <topology evidence="1">Multi-pass membrane protein</topology>
    </subcellularLocation>
</comment>
<evidence type="ECO:0000256" key="7">
    <source>
        <dbReference type="SAM" id="Phobius"/>
    </source>
</evidence>
<evidence type="ECO:0000256" key="2">
    <source>
        <dbReference type="ARBA" id="ARBA00022692"/>
    </source>
</evidence>
<dbReference type="Pfam" id="PF03006">
    <property type="entry name" value="HlyIII"/>
    <property type="match status" value="1"/>
</dbReference>
<dbReference type="OrthoDB" id="5585746at2759"/>
<feature type="transmembrane region" description="Helical" evidence="7">
    <location>
        <begin position="320"/>
        <end position="339"/>
    </location>
</feature>
<keyword evidence="2 7" id="KW-0812">Transmembrane</keyword>
<dbReference type="GO" id="GO:0046872">
    <property type="term" value="F:metal ion binding"/>
    <property type="evidence" value="ECO:0007669"/>
    <property type="project" value="UniProtKB-KW"/>
</dbReference>